<organism evidence="5 6">
    <name type="scientific">Gaiella occulta</name>
    <dbReference type="NCBI Taxonomy" id="1002870"/>
    <lineage>
        <taxon>Bacteria</taxon>
        <taxon>Bacillati</taxon>
        <taxon>Actinomycetota</taxon>
        <taxon>Thermoleophilia</taxon>
        <taxon>Gaiellales</taxon>
        <taxon>Gaiellaceae</taxon>
        <taxon>Gaiella</taxon>
    </lineage>
</organism>
<dbReference type="PANTHER" id="PTHR43491:SF1">
    <property type="entry name" value="UDP-N-ACETYL-D-MANNOSAMINE DEHYDROGENASE"/>
    <property type="match status" value="1"/>
</dbReference>
<dbReference type="Proteomes" id="UP000254134">
    <property type="component" value="Unassembled WGS sequence"/>
</dbReference>
<dbReference type="PIRSF" id="PIRSF000124">
    <property type="entry name" value="UDPglc_GDPman_dh"/>
    <property type="match status" value="1"/>
</dbReference>
<dbReference type="GO" id="GO:0016628">
    <property type="term" value="F:oxidoreductase activity, acting on the CH-CH group of donors, NAD or NADP as acceptor"/>
    <property type="evidence" value="ECO:0007669"/>
    <property type="project" value="InterPro"/>
</dbReference>
<dbReference type="InterPro" id="IPR036220">
    <property type="entry name" value="UDP-Glc/GDP-Man_DH_C_sf"/>
</dbReference>
<dbReference type="Pfam" id="PF03720">
    <property type="entry name" value="UDPG_MGDP_dh_C"/>
    <property type="match status" value="1"/>
</dbReference>
<evidence type="ECO:0000313" key="5">
    <source>
        <dbReference type="EMBL" id="RDI73982.1"/>
    </source>
</evidence>
<feature type="domain" description="UDP-glucose/GDP-mannose dehydrogenase C-terminal" evidence="4">
    <location>
        <begin position="313"/>
        <end position="405"/>
    </location>
</feature>
<protein>
    <submittedName>
        <fullName evidence="5">NDP-sugDHase: nucleotide sugar dehydrogenase</fullName>
    </submittedName>
</protein>
<dbReference type="GO" id="GO:0000271">
    <property type="term" value="P:polysaccharide biosynthetic process"/>
    <property type="evidence" value="ECO:0007669"/>
    <property type="project" value="InterPro"/>
</dbReference>
<dbReference type="EMBL" id="QQZY01000005">
    <property type="protein sequence ID" value="RDI73982.1"/>
    <property type="molecule type" value="Genomic_DNA"/>
</dbReference>
<dbReference type="SUPFAM" id="SSF51735">
    <property type="entry name" value="NAD(P)-binding Rossmann-fold domains"/>
    <property type="match status" value="1"/>
</dbReference>
<dbReference type="AlphaFoldDB" id="A0A7M2YV11"/>
<comment type="similarity">
    <text evidence="3">Belongs to the UDP-glucose/GDP-mannose dehydrogenase family.</text>
</comment>
<dbReference type="InterPro" id="IPR036291">
    <property type="entry name" value="NAD(P)-bd_dom_sf"/>
</dbReference>
<dbReference type="InterPro" id="IPR001732">
    <property type="entry name" value="UDP-Glc/GDP-Man_DH_N"/>
</dbReference>
<dbReference type="PIRSF" id="PIRSF500136">
    <property type="entry name" value="UDP_ManNAc_DH"/>
    <property type="match status" value="1"/>
</dbReference>
<comment type="caution">
    <text evidence="5">The sequence shown here is derived from an EMBL/GenBank/DDBJ whole genome shotgun (WGS) entry which is preliminary data.</text>
</comment>
<evidence type="ECO:0000259" key="4">
    <source>
        <dbReference type="SMART" id="SM00984"/>
    </source>
</evidence>
<dbReference type="SMART" id="SM00984">
    <property type="entry name" value="UDPG_MGDP_dh_C"/>
    <property type="match status" value="1"/>
</dbReference>
<evidence type="ECO:0000256" key="1">
    <source>
        <dbReference type="ARBA" id="ARBA00023002"/>
    </source>
</evidence>
<keyword evidence="6" id="KW-1185">Reference proteome</keyword>
<evidence type="ECO:0000256" key="2">
    <source>
        <dbReference type="ARBA" id="ARBA00023027"/>
    </source>
</evidence>
<dbReference type="InterPro" id="IPR014027">
    <property type="entry name" value="UDP-Glc/GDP-Man_DH_C"/>
</dbReference>
<sequence>MGAGYVGVPLAQVFADAGRSVLLVDVSAERVAQLNRGESYIEDVPSAKLKQLVEERGLRATTDYDELREADAILIALPTPLSRQREPDLSIVLSAAEQIAARLRPGHLVVLESTTYPGTTRDEILPILERGSGLVAGVDFHLAFSPERVDPGRLDFTTKNVPKVVGGVNDASTEAAAALYGSAVDSVHRVSTPEAAELTKLLENIFRSVNIALVNELAQLCDRMGIDIWEVVDAAATKPFGFMRFEPGPGLGGHCIPIDPFYLTWKAREFDFSTRFIELAGEVNQNMPYYCRSRVSQALNHGAGRSLKGSSILVLGVAYKADISDTRESPAVKLIQLLQNAGAAVAYHDPHVPSFEEHGTTLSSAPLEPGAYDAVVIATAHTSIDYARLVDDARLVVDLRNAIGRHGIESDKVWKL</sequence>
<reference evidence="5 6" key="1">
    <citation type="submission" date="2018-07" db="EMBL/GenBank/DDBJ databases">
        <title>High-quality-draft genome sequence of Gaiella occulta.</title>
        <authorList>
            <person name="Severino R."/>
            <person name="Froufe H.J.C."/>
            <person name="Rainey F.A."/>
            <person name="Barroso C."/>
            <person name="Albuquerque L."/>
            <person name="Lobo-Da-Cunha A."/>
            <person name="Da Costa M.S."/>
            <person name="Egas C."/>
        </authorList>
    </citation>
    <scope>NUCLEOTIDE SEQUENCE [LARGE SCALE GENOMIC DNA]</scope>
    <source>
        <strain evidence="5 6">F2-233</strain>
    </source>
</reference>
<dbReference type="GO" id="GO:0051287">
    <property type="term" value="F:NAD binding"/>
    <property type="evidence" value="ECO:0007669"/>
    <property type="project" value="InterPro"/>
</dbReference>
<keyword evidence="2" id="KW-0520">NAD</keyword>
<dbReference type="InterPro" id="IPR014026">
    <property type="entry name" value="UDP-Glc/GDP-Man_DH_dimer"/>
</dbReference>
<dbReference type="SUPFAM" id="SSF48179">
    <property type="entry name" value="6-phosphogluconate dehydrogenase C-terminal domain-like"/>
    <property type="match status" value="1"/>
</dbReference>
<dbReference type="PANTHER" id="PTHR43491">
    <property type="entry name" value="UDP-N-ACETYL-D-MANNOSAMINE DEHYDROGENASE"/>
    <property type="match status" value="1"/>
</dbReference>
<evidence type="ECO:0000256" key="3">
    <source>
        <dbReference type="PIRNR" id="PIRNR000124"/>
    </source>
</evidence>
<dbReference type="InterPro" id="IPR028359">
    <property type="entry name" value="UDP_ManNAc/GlcNAc_DH"/>
</dbReference>
<reference evidence="6" key="2">
    <citation type="journal article" date="2019" name="MicrobiologyOpen">
        <title>High-quality draft genome sequence of Gaiella occulta isolated from a 150 meter deep mineral water borehole and comparison with the genome sequences of other deep-branching lineages of the phylum Actinobacteria.</title>
        <authorList>
            <person name="Severino R."/>
            <person name="Froufe H.J.C."/>
            <person name="Barroso C."/>
            <person name="Albuquerque L."/>
            <person name="Lobo-da-Cunha A."/>
            <person name="da Costa M.S."/>
            <person name="Egas C."/>
        </authorList>
    </citation>
    <scope>NUCLEOTIDE SEQUENCE [LARGE SCALE GENOMIC DNA]</scope>
    <source>
        <strain evidence="6">F2-233</strain>
    </source>
</reference>
<dbReference type="SUPFAM" id="SSF52413">
    <property type="entry name" value="UDP-glucose/GDP-mannose dehydrogenase C-terminal domain"/>
    <property type="match status" value="1"/>
</dbReference>
<dbReference type="InterPro" id="IPR017476">
    <property type="entry name" value="UDP-Glc/GDP-Man"/>
</dbReference>
<dbReference type="Pfam" id="PF00984">
    <property type="entry name" value="UDPG_MGDP_dh"/>
    <property type="match status" value="1"/>
</dbReference>
<dbReference type="NCBIfam" id="TIGR03026">
    <property type="entry name" value="NDP-sugDHase"/>
    <property type="match status" value="1"/>
</dbReference>
<gene>
    <name evidence="5" type="ORF">Gocc_2079</name>
</gene>
<keyword evidence="1" id="KW-0560">Oxidoreductase</keyword>
<proteinExistence type="inferred from homology"/>
<dbReference type="Gene3D" id="3.40.50.720">
    <property type="entry name" value="NAD(P)-binding Rossmann-like Domain"/>
    <property type="match status" value="2"/>
</dbReference>
<dbReference type="GO" id="GO:0016616">
    <property type="term" value="F:oxidoreductase activity, acting on the CH-OH group of donors, NAD or NADP as acceptor"/>
    <property type="evidence" value="ECO:0007669"/>
    <property type="project" value="InterPro"/>
</dbReference>
<accession>A0A7M2YV11</accession>
<name>A0A7M2YV11_9ACTN</name>
<evidence type="ECO:0000313" key="6">
    <source>
        <dbReference type="Proteomes" id="UP000254134"/>
    </source>
</evidence>
<dbReference type="Pfam" id="PF03721">
    <property type="entry name" value="UDPG_MGDP_dh_N"/>
    <property type="match status" value="1"/>
</dbReference>
<dbReference type="InterPro" id="IPR008927">
    <property type="entry name" value="6-PGluconate_DH-like_C_sf"/>
</dbReference>